<evidence type="ECO:0000313" key="10">
    <source>
        <dbReference type="Proteomes" id="UP001145021"/>
    </source>
</evidence>
<evidence type="ECO:0000313" key="9">
    <source>
        <dbReference type="EMBL" id="KAJ1644945.1"/>
    </source>
</evidence>
<accession>A0A9W8CK14</accession>
<dbReference type="Proteomes" id="UP001145021">
    <property type="component" value="Unassembled WGS sequence"/>
</dbReference>
<dbReference type="InterPro" id="IPR038089">
    <property type="entry name" value="Med31_sf"/>
</dbReference>
<evidence type="ECO:0000256" key="7">
    <source>
        <dbReference type="ARBA" id="ARBA00023242"/>
    </source>
</evidence>
<dbReference type="GO" id="GO:0016592">
    <property type="term" value="C:mediator complex"/>
    <property type="evidence" value="ECO:0007669"/>
    <property type="project" value="InterPro"/>
</dbReference>
<keyword evidence="6 8" id="KW-0804">Transcription</keyword>
<comment type="subcellular location">
    <subcellularLocation>
        <location evidence="1 8">Nucleus</location>
    </subcellularLocation>
</comment>
<protein>
    <recommendedName>
        <fullName evidence="3 8">Mediator of RNA polymerase II transcription subunit 31</fullName>
    </recommendedName>
</protein>
<evidence type="ECO:0000256" key="5">
    <source>
        <dbReference type="ARBA" id="ARBA00023159"/>
    </source>
</evidence>
<evidence type="ECO:0000256" key="8">
    <source>
        <dbReference type="RuleBase" id="RU364129"/>
    </source>
</evidence>
<dbReference type="GO" id="GO:0003712">
    <property type="term" value="F:transcription coregulator activity"/>
    <property type="evidence" value="ECO:0007669"/>
    <property type="project" value="InterPro"/>
</dbReference>
<dbReference type="GO" id="GO:0006355">
    <property type="term" value="P:regulation of DNA-templated transcription"/>
    <property type="evidence" value="ECO:0007669"/>
    <property type="project" value="InterPro"/>
</dbReference>
<keyword evidence="10" id="KW-1185">Reference proteome</keyword>
<keyword evidence="4 8" id="KW-0805">Transcription regulation</keyword>
<comment type="caution">
    <text evidence="9">The sequence shown here is derived from an EMBL/GenBank/DDBJ whole genome shotgun (WGS) entry which is preliminary data.</text>
</comment>
<evidence type="ECO:0000256" key="2">
    <source>
        <dbReference type="ARBA" id="ARBA00006378"/>
    </source>
</evidence>
<sequence>MAKARVLDQEALEDNTTDPNAVFMKERFEVELEFLQCLANPWYINIIAQQGYFDKPEFINYLNYLQYWKKPEYVKFVVYPHALAFLDLLQTKEFREEIKKVDEATRIHGLQYHHWRWPNYQQTDKESYEQESQPHASQAEAQ</sequence>
<reference evidence="9" key="1">
    <citation type="submission" date="2022-07" db="EMBL/GenBank/DDBJ databases">
        <title>Phylogenomic reconstructions and comparative analyses of Kickxellomycotina fungi.</title>
        <authorList>
            <person name="Reynolds N.K."/>
            <person name="Stajich J.E."/>
            <person name="Barry K."/>
            <person name="Grigoriev I.V."/>
            <person name="Crous P."/>
            <person name="Smith M.E."/>
        </authorList>
    </citation>
    <scope>NUCLEOTIDE SEQUENCE</scope>
    <source>
        <strain evidence="9">NBRC 105413</strain>
    </source>
</reference>
<gene>
    <name evidence="9" type="primary">SOH1</name>
    <name evidence="9" type="ORF">LPJ64_003423</name>
</gene>
<comment type="function">
    <text evidence="8">Component of the Mediator complex, a coactivator involved in the regulated transcription of nearly all RNA polymerase II-dependent genes. Mediator functions as a bridge to convey information from gene-specific regulatory proteins to the basal RNA polymerase II transcription machinery. Mediator is recruited to promoters by direct interactions with regulatory proteins and serves as a scaffold for the assembly of a functional preinitiation complex with RNA polymerase II and the general transcription factors.</text>
</comment>
<dbReference type="AlphaFoldDB" id="A0A9W8CK14"/>
<keyword evidence="5 8" id="KW-0010">Activator</keyword>
<dbReference type="EMBL" id="JANBOH010000133">
    <property type="protein sequence ID" value="KAJ1644945.1"/>
    <property type="molecule type" value="Genomic_DNA"/>
</dbReference>
<comment type="subunit">
    <text evidence="8">Component of the Mediator complex.</text>
</comment>
<name>A0A9W8CK14_9FUNG</name>
<proteinExistence type="inferred from homology"/>
<dbReference type="InterPro" id="IPR008831">
    <property type="entry name" value="Mediator_Med31"/>
</dbReference>
<organism evidence="9 10">
    <name type="scientific">Coemansia asiatica</name>
    <dbReference type="NCBI Taxonomy" id="1052880"/>
    <lineage>
        <taxon>Eukaryota</taxon>
        <taxon>Fungi</taxon>
        <taxon>Fungi incertae sedis</taxon>
        <taxon>Zoopagomycota</taxon>
        <taxon>Kickxellomycotina</taxon>
        <taxon>Kickxellomycetes</taxon>
        <taxon>Kickxellales</taxon>
        <taxon>Kickxellaceae</taxon>
        <taxon>Coemansia</taxon>
    </lineage>
</organism>
<dbReference type="Gene3D" id="1.10.10.1340">
    <property type="entry name" value="Mediator of RNA polymerase II, submodule Med31 (Soh1)"/>
    <property type="match status" value="1"/>
</dbReference>
<keyword evidence="7 8" id="KW-0539">Nucleus</keyword>
<evidence type="ECO:0000256" key="4">
    <source>
        <dbReference type="ARBA" id="ARBA00023015"/>
    </source>
</evidence>
<comment type="similarity">
    <text evidence="2 8">Belongs to the Mediator complex subunit 31 family.</text>
</comment>
<evidence type="ECO:0000256" key="1">
    <source>
        <dbReference type="ARBA" id="ARBA00004123"/>
    </source>
</evidence>
<dbReference type="Pfam" id="PF05669">
    <property type="entry name" value="Med31"/>
    <property type="match status" value="1"/>
</dbReference>
<evidence type="ECO:0000256" key="3">
    <source>
        <dbReference type="ARBA" id="ARBA00019660"/>
    </source>
</evidence>
<evidence type="ECO:0000256" key="6">
    <source>
        <dbReference type="ARBA" id="ARBA00023163"/>
    </source>
</evidence>
<dbReference type="PANTHER" id="PTHR13186">
    <property type="entry name" value="MEDIATOR OF RNA POLYMERASE II TRANSCRIPTION SUBUNIT 31"/>
    <property type="match status" value="1"/>
</dbReference>